<evidence type="ECO:0000313" key="2">
    <source>
        <dbReference type="EMBL" id="EPX81897.1"/>
    </source>
</evidence>
<sequence>MTAFDPHPVLLAFVFVKTFVYLELVAVLALLRLAFSARWSRLAAFLAMGLALAGIAITLAPVMNLASHPAYAPAARFMAGGQGMWGLLLPSVPLAASAMLPRPRARWIDLVHALALWGLVGLWIATRLV</sequence>
<dbReference type="STRING" id="1123237.Salmuc_00211"/>
<keyword evidence="1" id="KW-1133">Transmembrane helix</keyword>
<dbReference type="Proteomes" id="UP000015347">
    <property type="component" value="Unassembled WGS sequence"/>
</dbReference>
<dbReference type="eggNOG" id="ENOG50331EK">
    <property type="taxonomic scope" value="Bacteria"/>
</dbReference>
<feature type="transmembrane region" description="Helical" evidence="1">
    <location>
        <begin position="12"/>
        <end position="35"/>
    </location>
</feature>
<organism evidence="2 3">
    <name type="scientific">Salipiger mucosus DSM 16094</name>
    <dbReference type="NCBI Taxonomy" id="1123237"/>
    <lineage>
        <taxon>Bacteria</taxon>
        <taxon>Pseudomonadati</taxon>
        <taxon>Pseudomonadota</taxon>
        <taxon>Alphaproteobacteria</taxon>
        <taxon>Rhodobacterales</taxon>
        <taxon>Roseobacteraceae</taxon>
        <taxon>Salipiger</taxon>
    </lineage>
</organism>
<dbReference type="RefSeq" id="WP_020040222.1">
    <property type="nucleotide sequence ID" value="NZ_KE557276.1"/>
</dbReference>
<reference evidence="3" key="1">
    <citation type="journal article" date="2014" name="Stand. Genomic Sci.">
        <title>Genome sequence of the exopolysaccharide-producing Salipiger mucosus type strain (DSM 16094(T)), a moderately halophilic member of the Roseobacter clade.</title>
        <authorList>
            <person name="Riedel T."/>
            <person name="Spring S."/>
            <person name="Fiebig A."/>
            <person name="Petersen J."/>
            <person name="Kyrpides N.C."/>
            <person name="Goker M."/>
            <person name="Klenk H.P."/>
        </authorList>
    </citation>
    <scope>NUCLEOTIDE SEQUENCE [LARGE SCALE GENOMIC DNA]</scope>
    <source>
        <strain evidence="3">DSM 16094</strain>
    </source>
</reference>
<dbReference type="HOGENOM" id="CLU_1966664_0_0_5"/>
<gene>
    <name evidence="2" type="ORF">Salmuc_00211</name>
</gene>
<keyword evidence="1" id="KW-0472">Membrane</keyword>
<feature type="transmembrane region" description="Helical" evidence="1">
    <location>
        <begin position="83"/>
        <end position="100"/>
    </location>
</feature>
<feature type="transmembrane region" description="Helical" evidence="1">
    <location>
        <begin position="42"/>
        <end position="63"/>
    </location>
</feature>
<proteinExistence type="predicted"/>
<keyword evidence="1" id="KW-0812">Transmembrane</keyword>
<protein>
    <submittedName>
        <fullName evidence="2">Uncharacterized protein</fullName>
    </submittedName>
</protein>
<keyword evidence="3" id="KW-1185">Reference proteome</keyword>
<evidence type="ECO:0000256" key="1">
    <source>
        <dbReference type="SAM" id="Phobius"/>
    </source>
</evidence>
<dbReference type="AlphaFoldDB" id="S9QQG7"/>
<dbReference type="EMBL" id="APVH01000028">
    <property type="protein sequence ID" value="EPX81897.1"/>
    <property type="molecule type" value="Genomic_DNA"/>
</dbReference>
<accession>S9QQG7</accession>
<feature type="transmembrane region" description="Helical" evidence="1">
    <location>
        <begin position="107"/>
        <end position="126"/>
    </location>
</feature>
<name>S9QQG7_9RHOB</name>
<evidence type="ECO:0000313" key="3">
    <source>
        <dbReference type="Proteomes" id="UP000015347"/>
    </source>
</evidence>
<comment type="caution">
    <text evidence="2">The sequence shown here is derived from an EMBL/GenBank/DDBJ whole genome shotgun (WGS) entry which is preliminary data.</text>
</comment>